<feature type="transmembrane region" description="Helical" evidence="7">
    <location>
        <begin position="53"/>
        <end position="77"/>
    </location>
</feature>
<evidence type="ECO:0000256" key="7">
    <source>
        <dbReference type="SAM" id="Phobius"/>
    </source>
</evidence>
<dbReference type="InterPro" id="IPR011701">
    <property type="entry name" value="MFS"/>
</dbReference>
<gene>
    <name evidence="9" type="ORF">GCM10009559_22110</name>
</gene>
<dbReference type="Gene3D" id="1.20.1250.20">
    <property type="entry name" value="MFS general substrate transporter like domains"/>
    <property type="match status" value="2"/>
</dbReference>
<proteinExistence type="predicted"/>
<dbReference type="EMBL" id="BAAAHP010000060">
    <property type="protein sequence ID" value="GAA0932814.1"/>
    <property type="molecule type" value="Genomic_DNA"/>
</dbReference>
<feature type="transmembrane region" description="Helical" evidence="7">
    <location>
        <begin position="399"/>
        <end position="421"/>
    </location>
</feature>
<keyword evidence="2" id="KW-0813">Transport</keyword>
<dbReference type="CDD" id="cd17369">
    <property type="entry name" value="MFS_ShiA_like"/>
    <property type="match status" value="1"/>
</dbReference>
<dbReference type="SUPFAM" id="SSF103473">
    <property type="entry name" value="MFS general substrate transporter"/>
    <property type="match status" value="1"/>
</dbReference>
<dbReference type="InterPro" id="IPR020846">
    <property type="entry name" value="MFS_dom"/>
</dbReference>
<keyword evidence="10" id="KW-1185">Reference proteome</keyword>
<evidence type="ECO:0000256" key="4">
    <source>
        <dbReference type="ARBA" id="ARBA00022692"/>
    </source>
</evidence>
<evidence type="ECO:0000256" key="1">
    <source>
        <dbReference type="ARBA" id="ARBA00004651"/>
    </source>
</evidence>
<dbReference type="Proteomes" id="UP001499967">
    <property type="component" value="Unassembled WGS sequence"/>
</dbReference>
<reference evidence="9 10" key="1">
    <citation type="journal article" date="2019" name="Int. J. Syst. Evol. Microbiol.">
        <title>The Global Catalogue of Microorganisms (GCM) 10K type strain sequencing project: providing services to taxonomists for standard genome sequencing and annotation.</title>
        <authorList>
            <consortium name="The Broad Institute Genomics Platform"/>
            <consortium name="The Broad Institute Genome Sequencing Center for Infectious Disease"/>
            <person name="Wu L."/>
            <person name="Ma J."/>
        </authorList>
    </citation>
    <scope>NUCLEOTIDE SEQUENCE [LARGE SCALE GENOMIC DNA]</scope>
    <source>
        <strain evidence="9 10">JCM 11117</strain>
    </source>
</reference>
<feature type="transmembrane region" description="Helical" evidence="7">
    <location>
        <begin position="277"/>
        <end position="296"/>
    </location>
</feature>
<comment type="subcellular location">
    <subcellularLocation>
        <location evidence="1">Cell membrane</location>
        <topology evidence="1">Multi-pass membrane protein</topology>
    </subcellularLocation>
</comment>
<evidence type="ECO:0000313" key="9">
    <source>
        <dbReference type="EMBL" id="GAA0932814.1"/>
    </source>
</evidence>
<organism evidence="9 10">
    <name type="scientific">Pseudonocardia zijingensis</name>
    <dbReference type="NCBI Taxonomy" id="153376"/>
    <lineage>
        <taxon>Bacteria</taxon>
        <taxon>Bacillati</taxon>
        <taxon>Actinomycetota</taxon>
        <taxon>Actinomycetes</taxon>
        <taxon>Pseudonocardiales</taxon>
        <taxon>Pseudonocardiaceae</taxon>
        <taxon>Pseudonocardia</taxon>
    </lineage>
</organism>
<keyword evidence="6 7" id="KW-0472">Membrane</keyword>
<evidence type="ECO:0000259" key="8">
    <source>
        <dbReference type="PROSITE" id="PS50850"/>
    </source>
</evidence>
<dbReference type="PROSITE" id="PS00216">
    <property type="entry name" value="SUGAR_TRANSPORT_1"/>
    <property type="match status" value="1"/>
</dbReference>
<feature type="transmembrane region" description="Helical" evidence="7">
    <location>
        <begin position="372"/>
        <end position="393"/>
    </location>
</feature>
<comment type="caution">
    <text evidence="9">The sequence shown here is derived from an EMBL/GenBank/DDBJ whole genome shotgun (WGS) entry which is preliminary data.</text>
</comment>
<dbReference type="Pfam" id="PF07690">
    <property type="entry name" value="MFS_1"/>
    <property type="match status" value="1"/>
</dbReference>
<feature type="transmembrane region" description="Helical" evidence="7">
    <location>
        <begin position="28"/>
        <end position="47"/>
    </location>
</feature>
<evidence type="ECO:0000256" key="3">
    <source>
        <dbReference type="ARBA" id="ARBA00022475"/>
    </source>
</evidence>
<feature type="transmembrane region" description="Helical" evidence="7">
    <location>
        <begin position="333"/>
        <end position="351"/>
    </location>
</feature>
<protein>
    <submittedName>
        <fullName evidence="9">MFS transporter</fullName>
    </submittedName>
</protein>
<feature type="transmembrane region" description="Helical" evidence="7">
    <location>
        <begin position="308"/>
        <end position="327"/>
    </location>
</feature>
<name>A0ABN1PV18_9PSEU</name>
<feature type="transmembrane region" description="Helical" evidence="7">
    <location>
        <begin position="89"/>
        <end position="107"/>
    </location>
</feature>
<dbReference type="PROSITE" id="PS50850">
    <property type="entry name" value="MFS"/>
    <property type="match status" value="1"/>
</dbReference>
<feature type="transmembrane region" description="Helical" evidence="7">
    <location>
        <begin position="242"/>
        <end position="265"/>
    </location>
</feature>
<dbReference type="PANTHER" id="PTHR43045:SF1">
    <property type="entry name" value="SHIKIMATE TRANSPORTER"/>
    <property type="match status" value="1"/>
</dbReference>
<evidence type="ECO:0000313" key="10">
    <source>
        <dbReference type="Proteomes" id="UP001499967"/>
    </source>
</evidence>
<feature type="domain" description="Major facilitator superfamily (MFS) profile" evidence="8">
    <location>
        <begin position="16"/>
        <end position="426"/>
    </location>
</feature>
<evidence type="ECO:0000256" key="2">
    <source>
        <dbReference type="ARBA" id="ARBA00022448"/>
    </source>
</evidence>
<dbReference type="PANTHER" id="PTHR43045">
    <property type="entry name" value="SHIKIMATE TRANSPORTER"/>
    <property type="match status" value="1"/>
</dbReference>
<keyword evidence="3" id="KW-1003">Cell membrane</keyword>
<sequence>MPTQSTPAQAESTRRVALASMIGTSIEWYDFFIFGTASALVFGELFFPNFSELAGTLAAFASFAVGFVARPVGGLLFGHIGDRVGRKTTLVVTLTMMGVATFLMGLMPTFATIGIWAPILMVLLRFVQGMAVGGEWGGAVLMAVEHSDKKRRGFFGSFAQVGSAVGGLLATGMFLVMQQLPEGEFLAWGWRVPFLISIVLVGVGLFIRLRITESPEFTRVQKTQRVVKVPVVELLRRDARNVLLAAGLYLAHGVLFYAMTVYTIAYTTKAYGLEQNLYLVGVTAAGAVQLVTIPLMGILSDRLGRRRVVVFGTLFIAAFAIPLNFLITSQVAVLAWVAVVVSICIGHNAVYSPTAALYSEMFPAHVRYSGASIGYQFGGAIAGFVPLIATSLVGAAGGAYWPIPMMIAIAALIGFVCILLVRPATEADPAAAPAVPREEVAPPAQA</sequence>
<feature type="transmembrane region" description="Helical" evidence="7">
    <location>
        <begin position="188"/>
        <end position="209"/>
    </location>
</feature>
<feature type="transmembrane region" description="Helical" evidence="7">
    <location>
        <begin position="113"/>
        <end position="133"/>
    </location>
</feature>
<keyword evidence="5 7" id="KW-1133">Transmembrane helix</keyword>
<dbReference type="InterPro" id="IPR005829">
    <property type="entry name" value="Sugar_transporter_CS"/>
</dbReference>
<feature type="transmembrane region" description="Helical" evidence="7">
    <location>
        <begin position="154"/>
        <end position="176"/>
    </location>
</feature>
<evidence type="ECO:0000256" key="6">
    <source>
        <dbReference type="ARBA" id="ARBA00023136"/>
    </source>
</evidence>
<keyword evidence="4 7" id="KW-0812">Transmembrane</keyword>
<evidence type="ECO:0000256" key="5">
    <source>
        <dbReference type="ARBA" id="ARBA00022989"/>
    </source>
</evidence>
<accession>A0ABN1PV18</accession>
<dbReference type="InterPro" id="IPR036259">
    <property type="entry name" value="MFS_trans_sf"/>
</dbReference>